<keyword evidence="9" id="KW-0460">Magnesium</keyword>
<dbReference type="SUPFAM" id="SSF57783">
    <property type="entry name" value="Zinc beta-ribbon"/>
    <property type="match status" value="1"/>
</dbReference>
<dbReference type="CDD" id="cd03364">
    <property type="entry name" value="TOPRIM_DnaG_primases"/>
    <property type="match status" value="1"/>
</dbReference>
<dbReference type="Gene3D" id="3.90.580.10">
    <property type="entry name" value="Zinc finger, CHC2-type domain"/>
    <property type="match status" value="1"/>
</dbReference>
<evidence type="ECO:0000256" key="6">
    <source>
        <dbReference type="ARBA" id="ARBA00022723"/>
    </source>
</evidence>
<evidence type="ECO:0000256" key="11">
    <source>
        <dbReference type="ARBA" id="ARBA00023163"/>
    </source>
</evidence>
<dbReference type="STRING" id="1798392.A3A79_02995"/>
<evidence type="ECO:0000256" key="1">
    <source>
        <dbReference type="ARBA" id="ARBA00022478"/>
    </source>
</evidence>
<dbReference type="PANTHER" id="PTHR30313">
    <property type="entry name" value="DNA PRIMASE"/>
    <property type="match status" value="1"/>
</dbReference>
<comment type="function">
    <text evidence="12 13">RNA polymerase that catalyzes the synthesis of short RNA molecules used as primers for DNA polymerase during DNA replication.</text>
</comment>
<accession>A0A1F6AIA0</accession>
<dbReference type="Gene3D" id="3.40.1360.10">
    <property type="match status" value="1"/>
</dbReference>
<dbReference type="GO" id="GO:0000428">
    <property type="term" value="C:DNA-directed RNA polymerase complex"/>
    <property type="evidence" value="ECO:0007669"/>
    <property type="project" value="UniProtKB-KW"/>
</dbReference>
<evidence type="ECO:0000256" key="8">
    <source>
        <dbReference type="ARBA" id="ARBA00022833"/>
    </source>
</evidence>
<evidence type="ECO:0000259" key="15">
    <source>
        <dbReference type="PROSITE" id="PS50880"/>
    </source>
</evidence>
<dbReference type="GO" id="GO:0006269">
    <property type="term" value="P:DNA replication, synthesis of primer"/>
    <property type="evidence" value="ECO:0007669"/>
    <property type="project" value="UniProtKB-UniRule"/>
</dbReference>
<dbReference type="Proteomes" id="UP000178759">
    <property type="component" value="Unassembled WGS sequence"/>
</dbReference>
<dbReference type="Gene3D" id="3.90.980.10">
    <property type="entry name" value="DNA primase, catalytic core, N-terminal domain"/>
    <property type="match status" value="1"/>
</dbReference>
<sequence>MSDIDEVKSRLNIVDVVGERVQLKKAGRNFKALCPFHTEKTPSFIVSPERQTFHCFGCGKGGDVLTFIMEYNHVDFVEALEMLADKVGVKLTRRPPDTTEGKLKQKLYEVNHLASEFYHYLLTKHRLGESARRYLKERGISDKSINTFALGYSPNSWDGLSKFLRKKGYDEKLIETAGLAIAGQKGYYDRFRGRVIFTLKDHRGQVVGFAGRVLDPEVKEAKYINTSETPVYIKSNVLYGLDVTKDAIQKQNEAVVMEGELDVISSFQAGIANVVAIKGSALTEGHVRLLKRFTERLTFSLDSDVAGDAAARRGIEIAESAGMDMRVVILLSGKDPDEAARENPGIYKKAIKEAIPIYDYFLRSAISRFDANTVFGQKKIGEELIPILVKIENPIVQAHYVKKLADAVDVSEATIIEGLEKAKRTLEKGIIGSVKLTSDQPVRTRGEKLEVYLLALLLQGRTSEFYTDLIRLIVLEDFSLSPVRELIQRLGGFVKNNKTFNLKKFADQLPPELISTLDEAALMDLSDIVEDNNRLEREWVNATREAQKMIVKRKMNRVTGVELRDLTRKLSKLEKQAEI</sequence>
<name>A0A1F6AIA0_9BACT</name>
<evidence type="ECO:0000256" key="3">
    <source>
        <dbReference type="ARBA" id="ARBA00022679"/>
    </source>
</evidence>
<feature type="domain" description="Toprim" evidence="15">
    <location>
        <begin position="252"/>
        <end position="333"/>
    </location>
</feature>
<dbReference type="InterPro" id="IPR002694">
    <property type="entry name" value="Znf_CHC2"/>
</dbReference>
<reference evidence="16 17" key="1">
    <citation type="journal article" date="2016" name="Nat. Commun.">
        <title>Thousands of microbial genomes shed light on interconnected biogeochemical processes in an aquifer system.</title>
        <authorList>
            <person name="Anantharaman K."/>
            <person name="Brown C.T."/>
            <person name="Hug L.A."/>
            <person name="Sharon I."/>
            <person name="Castelle C.J."/>
            <person name="Probst A.J."/>
            <person name="Thomas B.C."/>
            <person name="Singh A."/>
            <person name="Wilkins M.J."/>
            <person name="Karaoz U."/>
            <person name="Brodie E.L."/>
            <person name="Williams K.H."/>
            <person name="Hubbard S.S."/>
            <person name="Banfield J.F."/>
        </authorList>
    </citation>
    <scope>NUCLEOTIDE SEQUENCE [LARGE SCALE GENOMIC DNA]</scope>
</reference>
<comment type="cofactor">
    <cofactor evidence="12 13 14">
        <name>Zn(2+)</name>
        <dbReference type="ChEBI" id="CHEBI:29105"/>
    </cofactor>
    <text evidence="12 13 14">Binds 1 zinc ion per monomer.</text>
</comment>
<gene>
    <name evidence="12" type="primary">dnaG</name>
    <name evidence="16" type="ORF">A3A79_02995</name>
</gene>
<keyword evidence="2 12" id="KW-0639">Primosome</keyword>
<evidence type="ECO:0000256" key="10">
    <source>
        <dbReference type="ARBA" id="ARBA00023125"/>
    </source>
</evidence>
<evidence type="ECO:0000256" key="2">
    <source>
        <dbReference type="ARBA" id="ARBA00022515"/>
    </source>
</evidence>
<dbReference type="InterPro" id="IPR037068">
    <property type="entry name" value="DNA_primase_core_N_sf"/>
</dbReference>
<evidence type="ECO:0000256" key="12">
    <source>
        <dbReference type="HAMAP-Rule" id="MF_00974"/>
    </source>
</evidence>
<dbReference type="InterPro" id="IPR019475">
    <property type="entry name" value="DNA_primase_DnaB-bd"/>
</dbReference>
<dbReference type="EMBL" id="MFJV01000001">
    <property type="protein sequence ID" value="OGG24133.1"/>
    <property type="molecule type" value="Genomic_DNA"/>
</dbReference>
<keyword evidence="3 12" id="KW-0808">Transferase</keyword>
<evidence type="ECO:0000256" key="5">
    <source>
        <dbReference type="ARBA" id="ARBA00022705"/>
    </source>
</evidence>
<dbReference type="Pfam" id="PF13155">
    <property type="entry name" value="Toprim_2"/>
    <property type="match status" value="1"/>
</dbReference>
<comment type="subunit">
    <text evidence="12">Monomer. Interacts with DnaB.</text>
</comment>
<dbReference type="InterPro" id="IPR013264">
    <property type="entry name" value="DNAG_N"/>
</dbReference>
<dbReference type="GO" id="GO:0005737">
    <property type="term" value="C:cytoplasm"/>
    <property type="evidence" value="ECO:0007669"/>
    <property type="project" value="TreeGrafter"/>
</dbReference>
<evidence type="ECO:0000256" key="9">
    <source>
        <dbReference type="ARBA" id="ARBA00022842"/>
    </source>
</evidence>
<keyword evidence="5 12" id="KW-0235">DNA replication</keyword>
<feature type="zinc finger region" description="CHC2-type" evidence="12 14">
    <location>
        <begin position="34"/>
        <end position="58"/>
    </location>
</feature>
<dbReference type="NCBIfam" id="TIGR01391">
    <property type="entry name" value="dnaG"/>
    <property type="match status" value="1"/>
</dbReference>
<dbReference type="SMART" id="SM00400">
    <property type="entry name" value="ZnF_CHCC"/>
    <property type="match status" value="1"/>
</dbReference>
<dbReference type="PANTHER" id="PTHR30313:SF2">
    <property type="entry name" value="DNA PRIMASE"/>
    <property type="match status" value="1"/>
</dbReference>
<comment type="domain">
    <text evidence="12">Contains an N-terminal zinc-binding domain, a central core domain that contains the primase activity, and a C-terminal DnaB-binding domain.</text>
</comment>
<dbReference type="Pfam" id="PF01807">
    <property type="entry name" value="Zn_ribbon_DnaG"/>
    <property type="match status" value="1"/>
</dbReference>
<organism evidence="16 17">
    <name type="scientific">Candidatus Gottesmanbacteria bacterium RIFCSPLOWO2_01_FULL_43_11b</name>
    <dbReference type="NCBI Taxonomy" id="1798392"/>
    <lineage>
        <taxon>Bacteria</taxon>
        <taxon>Candidatus Gottesmaniibacteriota</taxon>
    </lineage>
</organism>
<proteinExistence type="inferred from homology"/>
<keyword evidence="10 12" id="KW-0238">DNA-binding</keyword>
<dbReference type="InterPro" id="IPR030846">
    <property type="entry name" value="DnaG_bac"/>
</dbReference>
<dbReference type="GO" id="GO:0003899">
    <property type="term" value="F:DNA-directed RNA polymerase activity"/>
    <property type="evidence" value="ECO:0007669"/>
    <property type="project" value="UniProtKB-UniRule"/>
</dbReference>
<dbReference type="InterPro" id="IPR006295">
    <property type="entry name" value="DNA_primase_DnaG"/>
</dbReference>
<dbReference type="FunFam" id="3.90.580.10:FF:000001">
    <property type="entry name" value="DNA primase"/>
    <property type="match status" value="1"/>
</dbReference>
<dbReference type="Pfam" id="PF10410">
    <property type="entry name" value="DnaB_bind"/>
    <property type="match status" value="1"/>
</dbReference>
<keyword evidence="6 12" id="KW-0479">Metal-binding</keyword>
<keyword evidence="8 12" id="KW-0862">Zinc</keyword>
<evidence type="ECO:0000313" key="16">
    <source>
        <dbReference type="EMBL" id="OGG24133.1"/>
    </source>
</evidence>
<dbReference type="Pfam" id="PF08275">
    <property type="entry name" value="DNAG_N"/>
    <property type="match status" value="1"/>
</dbReference>
<dbReference type="GO" id="GO:0003677">
    <property type="term" value="F:DNA binding"/>
    <property type="evidence" value="ECO:0007669"/>
    <property type="project" value="UniProtKB-KW"/>
</dbReference>
<comment type="caution">
    <text evidence="16">The sequence shown here is derived from an EMBL/GenBank/DDBJ whole genome shotgun (WGS) entry which is preliminary data.</text>
</comment>
<dbReference type="AlphaFoldDB" id="A0A1F6AIA0"/>
<dbReference type="FunFam" id="3.90.980.10:FF:000001">
    <property type="entry name" value="DNA primase"/>
    <property type="match status" value="1"/>
</dbReference>
<keyword evidence="7 12" id="KW-0863">Zinc-finger</keyword>
<dbReference type="PROSITE" id="PS50880">
    <property type="entry name" value="TOPRIM"/>
    <property type="match status" value="1"/>
</dbReference>
<dbReference type="InterPro" id="IPR006171">
    <property type="entry name" value="TOPRIM_dom"/>
</dbReference>
<dbReference type="GO" id="GO:1990077">
    <property type="term" value="C:primosome complex"/>
    <property type="evidence" value="ECO:0007669"/>
    <property type="project" value="UniProtKB-KW"/>
</dbReference>
<evidence type="ECO:0000256" key="7">
    <source>
        <dbReference type="ARBA" id="ARBA00022771"/>
    </source>
</evidence>
<comment type="similarity">
    <text evidence="12 13">Belongs to the DnaG primase family.</text>
</comment>
<evidence type="ECO:0000256" key="4">
    <source>
        <dbReference type="ARBA" id="ARBA00022695"/>
    </source>
</evidence>
<dbReference type="InterPro" id="IPR036977">
    <property type="entry name" value="DNA_primase_Znf_CHC2"/>
</dbReference>
<keyword evidence="4 12" id="KW-0548">Nucleotidyltransferase</keyword>
<evidence type="ECO:0000256" key="14">
    <source>
        <dbReference type="PIRSR" id="PIRSR002811-1"/>
    </source>
</evidence>
<protein>
    <recommendedName>
        <fullName evidence="12 13">DNA primase</fullName>
        <ecNumber evidence="12">2.7.7.101</ecNumber>
    </recommendedName>
</protein>
<dbReference type="SUPFAM" id="SSF56731">
    <property type="entry name" value="DNA primase core"/>
    <property type="match status" value="1"/>
</dbReference>
<keyword evidence="1 12" id="KW-0240">DNA-directed RNA polymerase</keyword>
<dbReference type="PIRSF" id="PIRSF002811">
    <property type="entry name" value="DnaG"/>
    <property type="match status" value="1"/>
</dbReference>
<dbReference type="InterPro" id="IPR034151">
    <property type="entry name" value="TOPRIM_DnaG_bac"/>
</dbReference>
<comment type="catalytic activity">
    <reaction evidence="12">
        <text>ssDNA + n NTP = ssDNA/pppN(pN)n-1 hybrid + (n-1) diphosphate.</text>
        <dbReference type="EC" id="2.7.7.101"/>
    </reaction>
</comment>
<evidence type="ECO:0000256" key="13">
    <source>
        <dbReference type="PIRNR" id="PIRNR002811"/>
    </source>
</evidence>
<dbReference type="InterPro" id="IPR050219">
    <property type="entry name" value="DnaG_primase"/>
</dbReference>
<dbReference type="GO" id="GO:0008270">
    <property type="term" value="F:zinc ion binding"/>
    <property type="evidence" value="ECO:0007669"/>
    <property type="project" value="UniProtKB-UniRule"/>
</dbReference>
<dbReference type="HAMAP" id="MF_00974">
    <property type="entry name" value="DNA_primase_DnaG"/>
    <property type="match status" value="1"/>
</dbReference>
<dbReference type="EC" id="2.7.7.101" evidence="12"/>
<keyword evidence="11 12" id="KW-0804">Transcription</keyword>
<dbReference type="SMART" id="SM00493">
    <property type="entry name" value="TOPRIM"/>
    <property type="match status" value="1"/>
</dbReference>
<evidence type="ECO:0000313" key="17">
    <source>
        <dbReference type="Proteomes" id="UP000178759"/>
    </source>
</evidence>